<keyword evidence="2" id="KW-0597">Phosphoprotein</keyword>
<dbReference type="PROSITE" id="PS00297">
    <property type="entry name" value="HSP70_1"/>
    <property type="match status" value="1"/>
</dbReference>
<organism evidence="7 8">
    <name type="scientific">Actinoplanes philippinensis</name>
    <dbReference type="NCBI Taxonomy" id="35752"/>
    <lineage>
        <taxon>Bacteria</taxon>
        <taxon>Bacillati</taxon>
        <taxon>Actinomycetota</taxon>
        <taxon>Actinomycetes</taxon>
        <taxon>Micromonosporales</taxon>
        <taxon>Micromonosporaceae</taxon>
        <taxon>Actinoplanes</taxon>
    </lineage>
</organism>
<dbReference type="InterPro" id="IPR018181">
    <property type="entry name" value="Heat_shock_70_CS"/>
</dbReference>
<dbReference type="Gene3D" id="3.30.420.40">
    <property type="match status" value="2"/>
</dbReference>
<dbReference type="GO" id="GO:0005524">
    <property type="term" value="F:ATP binding"/>
    <property type="evidence" value="ECO:0007669"/>
    <property type="project" value="UniProtKB-KW"/>
</dbReference>
<dbReference type="CDD" id="cd24029">
    <property type="entry name" value="ASKHA_NBD_HSP70_DnaK_HscA_HscC"/>
    <property type="match status" value="1"/>
</dbReference>
<dbReference type="Proteomes" id="UP000199645">
    <property type="component" value="Unassembled WGS sequence"/>
</dbReference>
<dbReference type="Gene3D" id="3.90.640.10">
    <property type="entry name" value="Actin, Chain A, domain 4"/>
    <property type="match status" value="1"/>
</dbReference>
<dbReference type="Pfam" id="PF00012">
    <property type="entry name" value="HSP70"/>
    <property type="match status" value="2"/>
</dbReference>
<proteinExistence type="inferred from homology"/>
<accession>A0A1I2E8L5</accession>
<evidence type="ECO:0000256" key="2">
    <source>
        <dbReference type="ARBA" id="ARBA00022553"/>
    </source>
</evidence>
<dbReference type="PANTHER" id="PTHR19375">
    <property type="entry name" value="HEAT SHOCK PROTEIN 70KDA"/>
    <property type="match status" value="1"/>
</dbReference>
<dbReference type="GO" id="GO:0140662">
    <property type="term" value="F:ATP-dependent protein folding chaperone"/>
    <property type="evidence" value="ECO:0007669"/>
    <property type="project" value="InterPro"/>
</dbReference>
<keyword evidence="8" id="KW-1185">Reference proteome</keyword>
<keyword evidence="4" id="KW-0067">ATP-binding</keyword>
<dbReference type="AlphaFoldDB" id="A0A1I2E8L5"/>
<evidence type="ECO:0000256" key="5">
    <source>
        <dbReference type="ARBA" id="ARBA00023016"/>
    </source>
</evidence>
<reference evidence="7 8" key="1">
    <citation type="submission" date="2016-10" db="EMBL/GenBank/DDBJ databases">
        <authorList>
            <person name="de Groot N.N."/>
        </authorList>
    </citation>
    <scope>NUCLEOTIDE SEQUENCE [LARGE SCALE GENOMIC DNA]</scope>
    <source>
        <strain evidence="7 8">DSM 43019</strain>
    </source>
</reference>
<evidence type="ECO:0000313" key="7">
    <source>
        <dbReference type="EMBL" id="SFE89175.1"/>
    </source>
</evidence>
<dbReference type="InterPro" id="IPR013126">
    <property type="entry name" value="Hsp_70_fam"/>
</dbReference>
<evidence type="ECO:0000256" key="1">
    <source>
        <dbReference type="ARBA" id="ARBA00007381"/>
    </source>
</evidence>
<evidence type="ECO:0000256" key="3">
    <source>
        <dbReference type="ARBA" id="ARBA00022741"/>
    </source>
</evidence>
<dbReference type="OrthoDB" id="9766019at2"/>
<gene>
    <name evidence="7" type="ORF">SAMN05421541_104269</name>
</gene>
<dbReference type="SUPFAM" id="SSF53067">
    <property type="entry name" value="Actin-like ATPase domain"/>
    <property type="match status" value="2"/>
</dbReference>
<dbReference type="InterPro" id="IPR043129">
    <property type="entry name" value="ATPase_NBD"/>
</dbReference>
<dbReference type="Gene3D" id="2.60.34.10">
    <property type="entry name" value="Substrate Binding Domain Of DNAk, Chain A, domain 1"/>
    <property type="match status" value="1"/>
</dbReference>
<dbReference type="STRING" id="35752.SAMN05421541_104269"/>
<dbReference type="SUPFAM" id="SSF100920">
    <property type="entry name" value="Heat shock protein 70kD (HSP70), peptide-binding domain"/>
    <property type="match status" value="1"/>
</dbReference>
<evidence type="ECO:0000313" key="8">
    <source>
        <dbReference type="Proteomes" id="UP000199645"/>
    </source>
</evidence>
<dbReference type="RefSeq" id="WP_093612969.1">
    <property type="nucleotide sequence ID" value="NZ_BOMT01000033.1"/>
</dbReference>
<dbReference type="EMBL" id="FONV01000004">
    <property type="protein sequence ID" value="SFE89175.1"/>
    <property type="molecule type" value="Genomic_DNA"/>
</dbReference>
<sequence>MRDTIDFGIDLGTTNSAIAVVEDGVPVVVKSNDGWDITPSAVWIPKPGVVHVGRAARDRVEHDQANAAGEFKLEMGLADATRTFVNGQVTMSPVQLSAEVLKSLRADAAHHTGEAPDAAVITVPAAFALNQNKATNEAAALAGFTVACPLVQEPTAAAFAYGFQKADEDAYWMVFDFGGGTFDAAVVSKRDGDLRVLNHAGDPYLGGKLIDWAVVERLLAPAVINGLGLSDFRRDNPQWRGAFAKLKWAAEEAKIMLSRRATADVLVDITLPGGGTETFEHTLRREDIDRVAEPFYVRAINLCRGALAEGGLDVDDIDKLLLVGGVTLSPGLRERLADPGHGLGIALDYSLDPTTVVARGAAIFASTLRRPATATHQPAVGEFAVELAYEPTTTINTPTVAGRLRSTGAVDWSGYRVTITNADFRTPTLVPNASGAFSTEVYVDDLKSARFTIELTTASGEPQKLSPDSLTITHRAVEFGGVRLAHSLGIQLADQAFAPLVRKGATLPTREREVFRTSTPLNRSDADAVIRIPVVQGERPRGDRNRQVGMLEIRPKDVRIDLPAGSEVEVTFEVDESSLVTVVADVPLIQTQFEAEIALDDVRTPDPVALTAMLDDAERRMAHLRGAVANGDSDDARDRLAALDREGTMTGAREQVQASGVDAGAAATAEDRLRNVQAELDIIEDAVGLPELIQQLRDALSAADELAADDADRREVGELRRRAQTAIDARDKAAIQAQLERVHDFLMEVERRAPDWPVKVFFMLCVEHEKIGISAQADVLIAQGRQAIAGQDPRALDAVNQRLVRLLPVEVAGKIGGLLR</sequence>
<dbReference type="InterPro" id="IPR029047">
    <property type="entry name" value="HSP70_peptide-bd_sf"/>
</dbReference>
<evidence type="ECO:0000256" key="4">
    <source>
        <dbReference type="ARBA" id="ARBA00022840"/>
    </source>
</evidence>
<protein>
    <submittedName>
        <fullName evidence="7">Molecular chaperone DnaK</fullName>
    </submittedName>
</protein>
<comment type="similarity">
    <text evidence="1">Belongs to the heat shock protein 70 family.</text>
</comment>
<dbReference type="PRINTS" id="PR00301">
    <property type="entry name" value="HEATSHOCK70"/>
</dbReference>
<name>A0A1I2E8L5_9ACTN</name>
<evidence type="ECO:0000256" key="6">
    <source>
        <dbReference type="ARBA" id="ARBA00023186"/>
    </source>
</evidence>
<keyword evidence="6" id="KW-0143">Chaperone</keyword>
<keyword evidence="5" id="KW-0346">Stress response</keyword>
<keyword evidence="3" id="KW-0547">Nucleotide-binding</keyword>